<dbReference type="SUPFAM" id="SSF53474">
    <property type="entry name" value="alpha/beta-Hydrolases"/>
    <property type="match status" value="1"/>
</dbReference>
<dbReference type="OrthoDB" id="2336090at2759"/>
<dbReference type="PANTHER" id="PTHR48081:SF19">
    <property type="entry name" value="AB HYDROLASE SUPERFAMILY PROTEIN C4A8.06C"/>
    <property type="match status" value="1"/>
</dbReference>
<dbReference type="Proteomes" id="UP000240883">
    <property type="component" value="Unassembled WGS sequence"/>
</dbReference>
<feature type="domain" description="Alpha/beta hydrolase fold-3" evidence="3">
    <location>
        <begin position="384"/>
        <end position="441"/>
    </location>
</feature>
<dbReference type="EMBL" id="KZ678128">
    <property type="protein sequence ID" value="PSN75296.1"/>
    <property type="molecule type" value="Genomic_DNA"/>
</dbReference>
<name>A0A2T2PCN3_CORCC</name>
<dbReference type="Pfam" id="PF07859">
    <property type="entry name" value="Abhydrolase_3"/>
    <property type="match status" value="2"/>
</dbReference>
<feature type="region of interest" description="Disordered" evidence="2">
    <location>
        <begin position="824"/>
        <end position="850"/>
    </location>
</feature>
<evidence type="ECO:0000313" key="5">
    <source>
        <dbReference type="Proteomes" id="UP000240883"/>
    </source>
</evidence>
<dbReference type="GO" id="GO:0016787">
    <property type="term" value="F:hydrolase activity"/>
    <property type="evidence" value="ECO:0007669"/>
    <property type="project" value="UniProtKB-KW"/>
</dbReference>
<feature type="compositionally biased region" description="Low complexity" evidence="2">
    <location>
        <begin position="526"/>
        <end position="536"/>
    </location>
</feature>
<feature type="region of interest" description="Disordered" evidence="2">
    <location>
        <begin position="299"/>
        <end position="365"/>
    </location>
</feature>
<proteinExistence type="predicted"/>
<feature type="compositionally biased region" description="Basic and acidic residues" evidence="2">
    <location>
        <begin position="318"/>
        <end position="347"/>
    </location>
</feature>
<feature type="region of interest" description="Disordered" evidence="2">
    <location>
        <begin position="526"/>
        <end position="575"/>
    </location>
</feature>
<feature type="region of interest" description="Disordered" evidence="2">
    <location>
        <begin position="655"/>
        <end position="679"/>
    </location>
</feature>
<feature type="compositionally biased region" description="Polar residues" evidence="2">
    <location>
        <begin position="837"/>
        <end position="847"/>
    </location>
</feature>
<dbReference type="STRING" id="1448308.A0A2T2PCN3"/>
<reference evidence="4 5" key="1">
    <citation type="journal article" date="2018" name="Front. Microbiol.">
        <title>Genome-Wide Analysis of Corynespora cassiicola Leaf Fall Disease Putative Effectors.</title>
        <authorList>
            <person name="Lopez D."/>
            <person name="Ribeiro S."/>
            <person name="Label P."/>
            <person name="Fumanal B."/>
            <person name="Venisse J.S."/>
            <person name="Kohler A."/>
            <person name="de Oliveira R.R."/>
            <person name="Labutti K."/>
            <person name="Lipzen A."/>
            <person name="Lail K."/>
            <person name="Bauer D."/>
            <person name="Ohm R.A."/>
            <person name="Barry K.W."/>
            <person name="Spatafora J."/>
            <person name="Grigoriev I.V."/>
            <person name="Martin F.M."/>
            <person name="Pujade-Renaud V."/>
        </authorList>
    </citation>
    <scope>NUCLEOTIDE SEQUENCE [LARGE SCALE GENOMIC DNA]</scope>
    <source>
        <strain evidence="4 5">Philippines</strain>
    </source>
</reference>
<protein>
    <submittedName>
        <fullName evidence="4">Alpha/beta-hydrolase</fullName>
    </submittedName>
</protein>
<feature type="compositionally biased region" description="Basic and acidic residues" evidence="2">
    <location>
        <begin position="706"/>
        <end position="724"/>
    </location>
</feature>
<sequence>MPVNTISVGAAVTPTVIETYISHYLNRGPLREKPTAHISYHEGLELIRRFLTYASYHTVDELQAFTSQWVPVPHWVHDQEIEIPNAQLDRSADLIRAQLGPEGIKAIGGQTWWQWRRENTTLKAEWIEMKKDYEERRKSENTKGQRVMLYVHGGAYFFGSVDEHRYQMQRHARKLKARVLAPRYRLAPQFPFPCGLMDCLAAYLYLLEAKHDPSTIVLAGDSAGGGMVLSILVTLRDQGIPLPAGAILISPWVDLTHSFPSLGGDGKLDYIPAHGFVHKPSPSWPPPNADDLLELERNTGRSEQKKEQKPHRISLSRPAKEEREAKKEAEAERVRGFSVRSNDRPDVDALLQPSNDDADTFVSPDGKYSIGPKGLLAVQLDDSRIEIKDQIQLYAANHLITHPLVSPALQPSLGGLPPLLIQVGGGELLRDEQIYIAHKAAQPLAYKPPPSNHLTAEAIEEQAAKYRPTNVQLQVWDDLCHVAPTLSFTRPAKHMYRSIAQFGAWALARAQKTTIDILDDDSISLVSHDSTSSDSDGNPSPDAIKLSMPQSAQHVNFESATKKEQGSRVGKAGDSLPAFENHMIRQRIDRHGRIYPLAPANELEALNMPTIAIGAPKPGPVGKWMNAQQKWNSKFAKQKIKIQKQRMKELQLGYEGFDGEKPPPTALAGRRVKGMKGQKASKKSWGMALWSLWGSKHDEVTIVREGKAERAPELADPSKTEQKPDQPSIDGTADCKPSPQRKSGRKLNILNRTVSRSRSRSRVSSVTDRGQIVPSTDDLTHLAPQHPGLAEATAIAPERKASPLPPSTSEVSSAEALVPSVNVSIDGERPQSPPTLIPQTDTLSTRPTRGGIAYPFRLKVQDAEGREVNASTITLQSLSVATPGLNEFEEKDKGIGAVDGVQDGKAEKEKEKEERPLIERFETAMNGELKTVEDRSDAETEDFKSPRPEIERFETAQEDLNTRGVGGCGIRDVLIPTRFFSLRFFFVLLDG</sequence>
<keyword evidence="5" id="KW-1185">Reference proteome</keyword>
<evidence type="ECO:0000256" key="1">
    <source>
        <dbReference type="ARBA" id="ARBA00022801"/>
    </source>
</evidence>
<feature type="region of interest" description="Disordered" evidence="2">
    <location>
        <begin position="706"/>
        <end position="783"/>
    </location>
</feature>
<evidence type="ECO:0000313" key="4">
    <source>
        <dbReference type="EMBL" id="PSN75296.1"/>
    </source>
</evidence>
<feature type="compositionally biased region" description="Polar residues" evidence="2">
    <location>
        <begin position="548"/>
        <end position="559"/>
    </location>
</feature>
<dbReference type="PANTHER" id="PTHR48081">
    <property type="entry name" value="AB HYDROLASE SUPERFAMILY PROTEIN C4A8.06C"/>
    <property type="match status" value="1"/>
</dbReference>
<feature type="domain" description="Alpha/beta hydrolase fold-3" evidence="3">
    <location>
        <begin position="148"/>
        <end position="258"/>
    </location>
</feature>
<dbReference type="InterPro" id="IPR050300">
    <property type="entry name" value="GDXG_lipolytic_enzyme"/>
</dbReference>
<evidence type="ECO:0000256" key="2">
    <source>
        <dbReference type="SAM" id="MobiDB-lite"/>
    </source>
</evidence>
<feature type="region of interest" description="Disordered" evidence="2">
    <location>
        <begin position="933"/>
        <end position="955"/>
    </location>
</feature>
<dbReference type="Gene3D" id="3.40.50.1820">
    <property type="entry name" value="alpha/beta hydrolase"/>
    <property type="match status" value="2"/>
</dbReference>
<dbReference type="InterPro" id="IPR013094">
    <property type="entry name" value="AB_hydrolase_3"/>
</dbReference>
<gene>
    <name evidence="4" type="ORF">BS50DRAFT_567989</name>
</gene>
<feature type="compositionally biased region" description="Basic residues" evidence="2">
    <location>
        <begin position="670"/>
        <end position="679"/>
    </location>
</feature>
<evidence type="ECO:0000259" key="3">
    <source>
        <dbReference type="Pfam" id="PF07859"/>
    </source>
</evidence>
<keyword evidence="1 4" id="KW-0378">Hydrolase</keyword>
<organism evidence="4 5">
    <name type="scientific">Corynespora cassiicola Philippines</name>
    <dbReference type="NCBI Taxonomy" id="1448308"/>
    <lineage>
        <taxon>Eukaryota</taxon>
        <taxon>Fungi</taxon>
        <taxon>Dikarya</taxon>
        <taxon>Ascomycota</taxon>
        <taxon>Pezizomycotina</taxon>
        <taxon>Dothideomycetes</taxon>
        <taxon>Pleosporomycetidae</taxon>
        <taxon>Pleosporales</taxon>
        <taxon>Corynesporascaceae</taxon>
        <taxon>Corynespora</taxon>
    </lineage>
</organism>
<accession>A0A2T2PCN3</accession>
<dbReference type="InterPro" id="IPR029058">
    <property type="entry name" value="AB_hydrolase_fold"/>
</dbReference>
<dbReference type="AlphaFoldDB" id="A0A2T2PCN3"/>